<dbReference type="Pfam" id="PF00078">
    <property type="entry name" value="RVT_1"/>
    <property type="match status" value="1"/>
</dbReference>
<dbReference type="EMBL" id="JBBPBK010000003">
    <property type="protein sequence ID" value="KAK9287735.1"/>
    <property type="molecule type" value="Genomic_DNA"/>
</dbReference>
<evidence type="ECO:0000313" key="3">
    <source>
        <dbReference type="Proteomes" id="UP001415857"/>
    </source>
</evidence>
<dbReference type="Proteomes" id="UP001415857">
    <property type="component" value="Unassembled WGS sequence"/>
</dbReference>
<dbReference type="AlphaFoldDB" id="A0AAP0S5Z9"/>
<gene>
    <name evidence="2" type="ORF">L1049_016175</name>
</gene>
<dbReference type="InterPro" id="IPR043128">
    <property type="entry name" value="Rev_trsase/Diguanyl_cyclase"/>
</dbReference>
<dbReference type="CDD" id="cd01647">
    <property type="entry name" value="RT_LTR"/>
    <property type="match status" value="1"/>
</dbReference>
<protein>
    <recommendedName>
        <fullName evidence="1">Reverse transcriptase domain-containing protein</fullName>
    </recommendedName>
</protein>
<accession>A0AAP0S5Z9</accession>
<sequence length="708" mass="81384">MKCCSFNRKDLEKHFNQMSQCFYTINGMDDVNLKHLFLNSLPEPLGNETLKVMNVQRIPFQATSLGEIYQNLLIALDKLCNQRKFLVEIEKTNHKLGDGCNRKDLQIKCKDKDCSCSTRKENYHQHFPSKLAPHSFKNTRKKQKWRFLRKRHFQGKTSNKCFICYKPDKVVRLLEQTSLYAEEFSLSDLESLYSLDEDYSLEAFIALGYTPSASDNEEYDDTLNIQTLLPTEPLEILPSHPTPIAQVQIVPEPYTRPISVIALFDTGASATIMNPKVLSPHFWLPHHQIFRAANGKTFLIDKIKILSLALIFFVRFPISVGHSKGLSYKQYLLTWSQTPTLFPLSPSDSIKSLFIQDCCANNHSEFLTKNPHPLWTNPEFFIHLPFKKNEDVNPTKASHRGMNPSHLELAKAELTTLLKQNLIEPTTSPWACEAFYVNKYSKQVAGKLRLVINYQDLNQFLADDKFLLPNKASLFRHLSNAKVFSKLDLKAGFWQLGIHPEDRPNTAFCIPDHHYQWTVMLFSLKTAPSHFQKVMINLFKPLLANALIYIDDILLFSKDHDSHALLLSKFYQLVKTHGIMLSEKKMFISQDKIDFLGMTIFDGKYTLQPHIAQALASFPDILTSTKIIQQFLGIVNYIADFIPKVAIHRNSLSQLLKKNPPPWNTSHTVAVQTLKMLNIKSSMLMWVRVLELARLTSEKRRIPKPGNA</sequence>
<dbReference type="Gene3D" id="3.10.10.10">
    <property type="entry name" value="HIV Type 1 Reverse Transcriptase, subunit A, domain 1"/>
    <property type="match status" value="1"/>
</dbReference>
<keyword evidence="3" id="KW-1185">Reference proteome</keyword>
<dbReference type="InterPro" id="IPR000477">
    <property type="entry name" value="RT_dom"/>
</dbReference>
<evidence type="ECO:0000259" key="1">
    <source>
        <dbReference type="PROSITE" id="PS50878"/>
    </source>
</evidence>
<feature type="domain" description="Reverse transcriptase" evidence="1">
    <location>
        <begin position="421"/>
        <end position="600"/>
    </location>
</feature>
<organism evidence="2 3">
    <name type="scientific">Liquidambar formosana</name>
    <name type="common">Formosan gum</name>
    <dbReference type="NCBI Taxonomy" id="63359"/>
    <lineage>
        <taxon>Eukaryota</taxon>
        <taxon>Viridiplantae</taxon>
        <taxon>Streptophyta</taxon>
        <taxon>Embryophyta</taxon>
        <taxon>Tracheophyta</taxon>
        <taxon>Spermatophyta</taxon>
        <taxon>Magnoliopsida</taxon>
        <taxon>eudicotyledons</taxon>
        <taxon>Gunneridae</taxon>
        <taxon>Pentapetalae</taxon>
        <taxon>Saxifragales</taxon>
        <taxon>Altingiaceae</taxon>
        <taxon>Liquidambar</taxon>
    </lineage>
</organism>
<evidence type="ECO:0000313" key="2">
    <source>
        <dbReference type="EMBL" id="KAK9287735.1"/>
    </source>
</evidence>
<name>A0AAP0S5Z9_LIQFO</name>
<dbReference type="SUPFAM" id="SSF56672">
    <property type="entry name" value="DNA/RNA polymerases"/>
    <property type="match status" value="1"/>
</dbReference>
<dbReference type="InterPro" id="IPR043502">
    <property type="entry name" value="DNA/RNA_pol_sf"/>
</dbReference>
<dbReference type="PANTHER" id="PTHR33064">
    <property type="entry name" value="POL PROTEIN"/>
    <property type="match status" value="1"/>
</dbReference>
<dbReference type="InterPro" id="IPR051320">
    <property type="entry name" value="Viral_Replic_Matur_Polypro"/>
</dbReference>
<dbReference type="PANTHER" id="PTHR33064:SF37">
    <property type="entry name" value="RIBONUCLEASE H"/>
    <property type="match status" value="1"/>
</dbReference>
<reference evidence="2 3" key="1">
    <citation type="journal article" date="2024" name="Plant J.">
        <title>Genome sequences and population genomics reveal climatic adaptation and genomic divergence between two closely related sweetgum species.</title>
        <authorList>
            <person name="Xu W.Q."/>
            <person name="Ren C.Q."/>
            <person name="Zhang X.Y."/>
            <person name="Comes H.P."/>
            <person name="Liu X.H."/>
            <person name="Li Y.G."/>
            <person name="Kettle C.J."/>
            <person name="Jalonen R."/>
            <person name="Gaisberger H."/>
            <person name="Ma Y.Z."/>
            <person name="Qiu Y.X."/>
        </authorList>
    </citation>
    <scope>NUCLEOTIDE SEQUENCE [LARGE SCALE GENOMIC DNA]</scope>
    <source>
        <strain evidence="2">Hangzhou</strain>
    </source>
</reference>
<comment type="caution">
    <text evidence="2">The sequence shown here is derived from an EMBL/GenBank/DDBJ whole genome shotgun (WGS) entry which is preliminary data.</text>
</comment>
<proteinExistence type="predicted"/>
<dbReference type="Gene3D" id="3.30.70.270">
    <property type="match status" value="2"/>
</dbReference>
<dbReference type="PROSITE" id="PS50878">
    <property type="entry name" value="RT_POL"/>
    <property type="match status" value="1"/>
</dbReference>